<evidence type="ECO:0000313" key="2">
    <source>
        <dbReference type="WBParaSite" id="ES5_v2.g25027.t1"/>
    </source>
</evidence>
<dbReference type="WBParaSite" id="ES5_v2.g25027.t1">
    <property type="protein sequence ID" value="ES5_v2.g25027.t1"/>
    <property type="gene ID" value="ES5_v2.g25027"/>
</dbReference>
<accession>A0AC34G674</accession>
<protein>
    <submittedName>
        <fullName evidence="2">Uncharacterized protein</fullName>
    </submittedName>
</protein>
<reference evidence="2" key="1">
    <citation type="submission" date="2022-11" db="UniProtKB">
        <authorList>
            <consortium name="WormBaseParasite"/>
        </authorList>
    </citation>
    <scope>IDENTIFICATION</scope>
</reference>
<proteinExistence type="predicted"/>
<evidence type="ECO:0000313" key="1">
    <source>
        <dbReference type="Proteomes" id="UP000887579"/>
    </source>
</evidence>
<organism evidence="1 2">
    <name type="scientific">Panagrolaimus sp. ES5</name>
    <dbReference type="NCBI Taxonomy" id="591445"/>
    <lineage>
        <taxon>Eukaryota</taxon>
        <taxon>Metazoa</taxon>
        <taxon>Ecdysozoa</taxon>
        <taxon>Nematoda</taxon>
        <taxon>Chromadorea</taxon>
        <taxon>Rhabditida</taxon>
        <taxon>Tylenchina</taxon>
        <taxon>Panagrolaimomorpha</taxon>
        <taxon>Panagrolaimoidea</taxon>
        <taxon>Panagrolaimidae</taxon>
        <taxon>Panagrolaimus</taxon>
    </lineage>
</organism>
<sequence length="137" mass="15086">MLDSAINAANLTPTETAQEFHESMGSGNGVQQLNFQFNADGHSGDKMEETKTALNFRAVLPKMGSVPAESKQILQFYDVYENEEGCILHVQKFHNAANYRGGNGTMQLDTCLFDQPASVMVQPGAIQMNDPWELNSN</sequence>
<name>A0AC34G674_9BILA</name>
<dbReference type="Proteomes" id="UP000887579">
    <property type="component" value="Unplaced"/>
</dbReference>